<feature type="region of interest" description="Disordered" evidence="4">
    <location>
        <begin position="114"/>
        <end position="135"/>
    </location>
</feature>
<evidence type="ECO:0000256" key="3">
    <source>
        <dbReference type="PROSITE-ProRule" id="PRU10141"/>
    </source>
</evidence>
<dbReference type="PROSITE" id="PS00108">
    <property type="entry name" value="PROTEIN_KINASE_ST"/>
    <property type="match status" value="1"/>
</dbReference>
<feature type="region of interest" description="Disordered" evidence="4">
    <location>
        <begin position="27"/>
        <end position="54"/>
    </location>
</feature>
<dbReference type="PANTHER" id="PTHR24346:SF76">
    <property type="entry name" value="NON-SPECIFIC SERINE_THREONINE PROTEIN KINASE"/>
    <property type="match status" value="1"/>
</dbReference>
<evidence type="ECO:0000256" key="2">
    <source>
        <dbReference type="ARBA" id="ARBA00022840"/>
    </source>
</evidence>
<keyword evidence="7" id="KW-1185">Reference proteome</keyword>
<dbReference type="AlphaFoldDB" id="A0A6A7AY09"/>
<protein>
    <submittedName>
        <fullName evidence="6">Serine/threonine-protein kinase-like protein DCLK1</fullName>
    </submittedName>
</protein>
<dbReference type="GO" id="GO:0005737">
    <property type="term" value="C:cytoplasm"/>
    <property type="evidence" value="ECO:0007669"/>
    <property type="project" value="TreeGrafter"/>
</dbReference>
<evidence type="ECO:0000313" key="7">
    <source>
        <dbReference type="Proteomes" id="UP000799423"/>
    </source>
</evidence>
<dbReference type="InterPro" id="IPR008271">
    <property type="entry name" value="Ser/Thr_kinase_AS"/>
</dbReference>
<proteinExistence type="predicted"/>
<sequence length="616" mass="68258">MAPSASSHNFQKLKLDTSPHNKHVVSTFASFPRQECPPPPPAKLAGTPPQDIYDGAAVKRVPSDRHGLSYGGSSAIGSSGSEEDGLLARFNERRTSISFNSEVRLDNGERHALEVPIPKPSRQSHSHPPERGSYSDQEYLEMPYSVRRHMQYRVGESRYPLAQTTVDDLAKDPVYIDQVASLTSATTASPPLEEAQTPLETPTDYMLSPLGATSPAEFPLFARRNVPVRNKSYRSEIGEDGSLRRASRRSSTRSGRSLSSMSPAASFLARYKASEAPIKPSEPDDEGQGIGYEGEYIIGKQIGYGGFSVVKEVTSMEDGKPVVNAVKIVRKTQQEKSEFENERIQSQFDHEVEIWRFLRHPYILPLLRVYTTEFATFCITKLNKGGTLFDLIRETRRQKKSGLPAHLVKRYAYQLASAMRYLHNDVQVVHRDIKLENCLIDMTVSESERDGGDILLCDFGMADFIVSDQRDGPEPISSGDNLNIGPADTSTSFAGSLQYAAPELFSATSPVFSPAADMWAFGVVVFSLLTARLPFDDGLDIKTTEKIQNGEWDAELIRNAEAVKDGSVEDVLELVKGCLAMDPEQRWTVNDVLNCPWLSECAQQFENVTCAWVADS</sequence>
<evidence type="ECO:0000256" key="1">
    <source>
        <dbReference type="ARBA" id="ARBA00022741"/>
    </source>
</evidence>
<dbReference type="EMBL" id="MU006320">
    <property type="protein sequence ID" value="KAF2848166.1"/>
    <property type="molecule type" value="Genomic_DNA"/>
</dbReference>
<dbReference type="Gene3D" id="1.10.510.10">
    <property type="entry name" value="Transferase(Phosphotransferase) domain 1"/>
    <property type="match status" value="1"/>
</dbReference>
<dbReference type="Pfam" id="PF00069">
    <property type="entry name" value="Pkinase"/>
    <property type="match status" value="1"/>
</dbReference>
<dbReference type="GO" id="GO:0000226">
    <property type="term" value="P:microtubule cytoskeleton organization"/>
    <property type="evidence" value="ECO:0007669"/>
    <property type="project" value="TreeGrafter"/>
</dbReference>
<dbReference type="GO" id="GO:0005524">
    <property type="term" value="F:ATP binding"/>
    <property type="evidence" value="ECO:0007669"/>
    <property type="project" value="UniProtKB-UniRule"/>
</dbReference>
<keyword evidence="6" id="KW-0418">Kinase</keyword>
<dbReference type="SMART" id="SM00220">
    <property type="entry name" value="S_TKc"/>
    <property type="match status" value="1"/>
</dbReference>
<dbReference type="GO" id="GO:0004674">
    <property type="term" value="F:protein serine/threonine kinase activity"/>
    <property type="evidence" value="ECO:0007669"/>
    <property type="project" value="TreeGrafter"/>
</dbReference>
<organism evidence="6 7">
    <name type="scientific">Plenodomus tracheiphilus IPT5</name>
    <dbReference type="NCBI Taxonomy" id="1408161"/>
    <lineage>
        <taxon>Eukaryota</taxon>
        <taxon>Fungi</taxon>
        <taxon>Dikarya</taxon>
        <taxon>Ascomycota</taxon>
        <taxon>Pezizomycotina</taxon>
        <taxon>Dothideomycetes</taxon>
        <taxon>Pleosporomycetidae</taxon>
        <taxon>Pleosporales</taxon>
        <taxon>Pleosporineae</taxon>
        <taxon>Leptosphaeriaceae</taxon>
        <taxon>Plenodomus</taxon>
    </lineage>
</organism>
<gene>
    <name evidence="6" type="ORF">T440DRAFT_491485</name>
</gene>
<dbReference type="PROSITE" id="PS00107">
    <property type="entry name" value="PROTEIN_KINASE_ATP"/>
    <property type="match status" value="1"/>
</dbReference>
<feature type="domain" description="Protein kinase" evidence="5">
    <location>
        <begin position="296"/>
        <end position="598"/>
    </location>
</feature>
<dbReference type="SUPFAM" id="SSF56112">
    <property type="entry name" value="Protein kinase-like (PK-like)"/>
    <property type="match status" value="1"/>
</dbReference>
<evidence type="ECO:0000313" key="6">
    <source>
        <dbReference type="EMBL" id="KAF2848166.1"/>
    </source>
</evidence>
<accession>A0A6A7AY09</accession>
<feature type="compositionally biased region" description="Low complexity" evidence="4">
    <location>
        <begin position="252"/>
        <end position="261"/>
    </location>
</feature>
<keyword evidence="6" id="KW-0808">Transferase</keyword>
<dbReference type="Proteomes" id="UP000799423">
    <property type="component" value="Unassembled WGS sequence"/>
</dbReference>
<dbReference type="OrthoDB" id="4062651at2759"/>
<dbReference type="InterPro" id="IPR017441">
    <property type="entry name" value="Protein_kinase_ATP_BS"/>
</dbReference>
<dbReference type="Gene3D" id="3.30.200.20">
    <property type="entry name" value="Phosphorylase Kinase, domain 1"/>
    <property type="match status" value="1"/>
</dbReference>
<name>A0A6A7AY09_9PLEO</name>
<dbReference type="PROSITE" id="PS50011">
    <property type="entry name" value="PROTEIN_KINASE_DOM"/>
    <property type="match status" value="1"/>
</dbReference>
<dbReference type="InterPro" id="IPR000719">
    <property type="entry name" value="Prot_kinase_dom"/>
</dbReference>
<dbReference type="GO" id="GO:0035556">
    <property type="term" value="P:intracellular signal transduction"/>
    <property type="evidence" value="ECO:0007669"/>
    <property type="project" value="TreeGrafter"/>
</dbReference>
<evidence type="ECO:0000256" key="4">
    <source>
        <dbReference type="SAM" id="MobiDB-lite"/>
    </source>
</evidence>
<dbReference type="InterPro" id="IPR011009">
    <property type="entry name" value="Kinase-like_dom_sf"/>
</dbReference>
<feature type="compositionally biased region" description="Low complexity" evidence="4">
    <location>
        <begin position="71"/>
        <end position="80"/>
    </location>
</feature>
<reference evidence="6" key="1">
    <citation type="submission" date="2020-01" db="EMBL/GenBank/DDBJ databases">
        <authorList>
            <consortium name="DOE Joint Genome Institute"/>
            <person name="Haridas S."/>
            <person name="Albert R."/>
            <person name="Binder M."/>
            <person name="Bloem J."/>
            <person name="Labutti K."/>
            <person name="Salamov A."/>
            <person name="Andreopoulos B."/>
            <person name="Baker S.E."/>
            <person name="Barry K."/>
            <person name="Bills G."/>
            <person name="Bluhm B.H."/>
            <person name="Cannon C."/>
            <person name="Castanera R."/>
            <person name="Culley D.E."/>
            <person name="Daum C."/>
            <person name="Ezra D."/>
            <person name="Gonzalez J.B."/>
            <person name="Henrissat B."/>
            <person name="Kuo A."/>
            <person name="Liang C."/>
            <person name="Lipzen A."/>
            <person name="Lutzoni F."/>
            <person name="Magnuson J."/>
            <person name="Mondo S."/>
            <person name="Nolan M."/>
            <person name="Ohm R."/>
            <person name="Pangilinan J."/>
            <person name="Park H.-J."/>
            <person name="Ramirez L."/>
            <person name="Alfaro M."/>
            <person name="Sun H."/>
            <person name="Tritt A."/>
            <person name="Yoshinaga Y."/>
            <person name="Zwiers L.-H."/>
            <person name="Turgeon B.G."/>
            <person name="Goodwin S.B."/>
            <person name="Spatafora J.W."/>
            <person name="Crous P.W."/>
            <person name="Grigoriev I.V."/>
        </authorList>
    </citation>
    <scope>NUCLEOTIDE SEQUENCE</scope>
    <source>
        <strain evidence="6">IPT5</strain>
    </source>
</reference>
<feature type="region of interest" description="Disordered" evidence="4">
    <location>
        <begin position="237"/>
        <end position="261"/>
    </location>
</feature>
<feature type="region of interest" description="Disordered" evidence="4">
    <location>
        <begin position="63"/>
        <end position="82"/>
    </location>
</feature>
<feature type="binding site" evidence="3">
    <location>
        <position position="331"/>
    </location>
    <ligand>
        <name>ATP</name>
        <dbReference type="ChEBI" id="CHEBI:30616"/>
    </ligand>
</feature>
<keyword evidence="1 3" id="KW-0547">Nucleotide-binding</keyword>
<evidence type="ECO:0000259" key="5">
    <source>
        <dbReference type="PROSITE" id="PS50011"/>
    </source>
</evidence>
<dbReference type="PANTHER" id="PTHR24346">
    <property type="entry name" value="MAP/MICROTUBULE AFFINITY-REGULATING KINASE"/>
    <property type="match status" value="1"/>
</dbReference>
<keyword evidence="2 3" id="KW-0067">ATP-binding</keyword>